<dbReference type="EMBL" id="GGFK01014803">
    <property type="protein sequence ID" value="MBW48124.1"/>
    <property type="molecule type" value="Transcribed_RNA"/>
</dbReference>
<organism evidence="1">
    <name type="scientific">Anopheles triannulatus</name>
    <dbReference type="NCBI Taxonomy" id="58253"/>
    <lineage>
        <taxon>Eukaryota</taxon>
        <taxon>Metazoa</taxon>
        <taxon>Ecdysozoa</taxon>
        <taxon>Arthropoda</taxon>
        <taxon>Hexapoda</taxon>
        <taxon>Insecta</taxon>
        <taxon>Pterygota</taxon>
        <taxon>Neoptera</taxon>
        <taxon>Endopterygota</taxon>
        <taxon>Diptera</taxon>
        <taxon>Nematocera</taxon>
        <taxon>Culicoidea</taxon>
        <taxon>Culicidae</taxon>
        <taxon>Anophelinae</taxon>
        <taxon>Anopheles</taxon>
    </lineage>
</organism>
<evidence type="ECO:0000313" key="1">
    <source>
        <dbReference type="EMBL" id="MBW48124.1"/>
    </source>
</evidence>
<proteinExistence type="predicted"/>
<reference evidence="1" key="1">
    <citation type="submission" date="2018-01" db="EMBL/GenBank/DDBJ databases">
        <title>An insight into the sialome of Amazonian anophelines.</title>
        <authorList>
            <person name="Ribeiro J.M."/>
            <person name="Scarpassa V."/>
            <person name="Calvo E."/>
        </authorList>
    </citation>
    <scope>NUCLEOTIDE SEQUENCE</scope>
    <source>
        <tissue evidence="1">Salivary glands</tissue>
    </source>
</reference>
<name>A0A2M4B500_9DIPT</name>
<protein>
    <submittedName>
        <fullName evidence="1">Putative secreted protein</fullName>
    </submittedName>
</protein>
<dbReference type="AlphaFoldDB" id="A0A2M4B500"/>
<accession>A0A2M4B500</accession>
<sequence length="79" mass="9141">MLMVWVKVVVKVAFQHTVGGRIGRKVASYTRRRRNGTLGKAVVIHHHRRRRHRAGIGRLGPTEGVWFFRYGRWHIGVGT</sequence>